<evidence type="ECO:0000256" key="2">
    <source>
        <dbReference type="ARBA" id="ARBA00022692"/>
    </source>
</evidence>
<feature type="transmembrane region" description="Helical" evidence="5">
    <location>
        <begin position="161"/>
        <end position="183"/>
    </location>
</feature>
<dbReference type="GeneID" id="96081685"/>
<evidence type="ECO:0000313" key="6">
    <source>
        <dbReference type="EMBL" id="KAL1801021.1"/>
    </source>
</evidence>
<proteinExistence type="predicted"/>
<feature type="transmembrane region" description="Helical" evidence="5">
    <location>
        <begin position="124"/>
        <end position="149"/>
    </location>
</feature>
<keyword evidence="3 5" id="KW-1133">Transmembrane helix</keyword>
<sequence>MSRPADDSSAVPEYVLWPYTPTIASGAIAAVVMFILFFVHTFRLVKNKTWFCIPFVVGALCEAIGYSARAAAHNNTEGKTPYIIQSTLILLAPILFAASIYMILGRLIRRTDSAEYSLIRVNWLTKIFVGGDILCFMIQAGGAGMLVSADDKDGFKRGENIILGGLILQILIFGFFVVVASIWHVRLQKGPTASSADIPWTKLIWFLYAASVCITIRNLCRVIEYAMGKDGYLLSHEWPIYVYDFLPMMITLVVCIWWYDPNIKPRRKTDIEFARR</sequence>
<name>A0ABR3UZX7_9PLEO</name>
<accession>A0ABR3UZX7</accession>
<feature type="transmembrane region" description="Helical" evidence="5">
    <location>
        <begin position="82"/>
        <end position="104"/>
    </location>
</feature>
<feature type="transmembrane region" description="Helical" evidence="5">
    <location>
        <begin position="240"/>
        <end position="259"/>
    </location>
</feature>
<keyword evidence="2 5" id="KW-0812">Transmembrane</keyword>
<protein>
    <recommendedName>
        <fullName evidence="8">RTA1 like protein</fullName>
    </recommendedName>
</protein>
<dbReference type="Proteomes" id="UP001578633">
    <property type="component" value="Chromosome 1"/>
</dbReference>
<keyword evidence="7" id="KW-1185">Reference proteome</keyword>
<evidence type="ECO:0000256" key="5">
    <source>
        <dbReference type="SAM" id="Phobius"/>
    </source>
</evidence>
<evidence type="ECO:0000256" key="3">
    <source>
        <dbReference type="ARBA" id="ARBA00022989"/>
    </source>
</evidence>
<feature type="transmembrane region" description="Helical" evidence="5">
    <location>
        <begin position="203"/>
        <end position="220"/>
    </location>
</feature>
<dbReference type="Pfam" id="PF04479">
    <property type="entry name" value="RTA1"/>
    <property type="match status" value="1"/>
</dbReference>
<gene>
    <name evidence="6" type="ORF">ACET3X_001363</name>
</gene>
<organism evidence="6 7">
    <name type="scientific">Alternaria dauci</name>
    <dbReference type="NCBI Taxonomy" id="48095"/>
    <lineage>
        <taxon>Eukaryota</taxon>
        <taxon>Fungi</taxon>
        <taxon>Dikarya</taxon>
        <taxon>Ascomycota</taxon>
        <taxon>Pezizomycotina</taxon>
        <taxon>Dothideomycetes</taxon>
        <taxon>Pleosporomycetidae</taxon>
        <taxon>Pleosporales</taxon>
        <taxon>Pleosporineae</taxon>
        <taxon>Pleosporaceae</taxon>
        <taxon>Alternaria</taxon>
        <taxon>Alternaria sect. Porri</taxon>
    </lineage>
</organism>
<evidence type="ECO:0000256" key="1">
    <source>
        <dbReference type="ARBA" id="ARBA00004141"/>
    </source>
</evidence>
<dbReference type="EMBL" id="JBHGVX010000001">
    <property type="protein sequence ID" value="KAL1801021.1"/>
    <property type="molecule type" value="Genomic_DNA"/>
</dbReference>
<keyword evidence="4 5" id="KW-0472">Membrane</keyword>
<comment type="subcellular location">
    <subcellularLocation>
        <location evidence="1">Membrane</location>
        <topology evidence="1">Multi-pass membrane protein</topology>
    </subcellularLocation>
</comment>
<evidence type="ECO:0000313" key="7">
    <source>
        <dbReference type="Proteomes" id="UP001578633"/>
    </source>
</evidence>
<feature type="transmembrane region" description="Helical" evidence="5">
    <location>
        <begin position="16"/>
        <end position="39"/>
    </location>
</feature>
<evidence type="ECO:0000256" key="4">
    <source>
        <dbReference type="ARBA" id="ARBA00023136"/>
    </source>
</evidence>
<dbReference type="InterPro" id="IPR007568">
    <property type="entry name" value="RTA1"/>
</dbReference>
<evidence type="ECO:0008006" key="8">
    <source>
        <dbReference type="Google" id="ProtNLM"/>
    </source>
</evidence>
<dbReference type="RefSeq" id="XP_069311605.1">
    <property type="nucleotide sequence ID" value="XM_069446646.1"/>
</dbReference>
<comment type="caution">
    <text evidence="6">The sequence shown here is derived from an EMBL/GenBank/DDBJ whole genome shotgun (WGS) entry which is preliminary data.</text>
</comment>
<feature type="transmembrane region" description="Helical" evidence="5">
    <location>
        <begin position="51"/>
        <end position="70"/>
    </location>
</feature>
<reference evidence="6 7" key="1">
    <citation type="submission" date="2024-09" db="EMBL/GenBank/DDBJ databases">
        <title>T2T genomes of carrot and Alternaria dauci and their utility for understanding host-pathogen interaction during carrot leaf blight disease.</title>
        <authorList>
            <person name="Liu W."/>
            <person name="Xu S."/>
            <person name="Ou C."/>
            <person name="Liu X."/>
            <person name="Zhuang F."/>
            <person name="Deng X.W."/>
        </authorList>
    </citation>
    <scope>NUCLEOTIDE SEQUENCE [LARGE SCALE GENOMIC DNA]</scope>
    <source>
        <strain evidence="6 7">A2016</strain>
    </source>
</reference>
<dbReference type="PANTHER" id="PTHR31465">
    <property type="entry name" value="PROTEIN RTA1-RELATED"/>
    <property type="match status" value="1"/>
</dbReference>
<dbReference type="PANTHER" id="PTHR31465:SF35">
    <property type="entry name" value="RTA1 DOMAIN PROTEIN-RELATED"/>
    <property type="match status" value="1"/>
</dbReference>